<evidence type="ECO:0000259" key="1">
    <source>
        <dbReference type="Pfam" id="PF01936"/>
    </source>
</evidence>
<dbReference type="RefSeq" id="WP_326927309.1">
    <property type="nucleotide sequence ID" value="NZ_CP123443.1"/>
</dbReference>
<accession>A0ABY8MGP4</accession>
<sequence length="211" mass="23817">MNDQNKNTRETIIFVDGAYLRKILRKNQYFPDAESLKSVIMASAGSCGDLRRIFFYDCEPFTGKLPDPPDEAGDIDSVSRTDFSLKYLKREPKIMVRLGLLKFRGWKQVSSKNLNKPLYKPEFQQKGVDVQLALDMVSACSWPGGVRNFVLIAKDTDLLPAMEMVRNLGQNLVLVVLEGESPSDEMIASSDELHRVSFKSLNLTAYKENAT</sequence>
<name>A0ABY8MGP4_9SPIO</name>
<organism evidence="2 3">
    <name type="scientific">Candidatus Haliotispira prima</name>
    <dbReference type="NCBI Taxonomy" id="3034016"/>
    <lineage>
        <taxon>Bacteria</taxon>
        <taxon>Pseudomonadati</taxon>
        <taxon>Spirochaetota</taxon>
        <taxon>Spirochaetia</taxon>
        <taxon>Spirochaetales</taxon>
        <taxon>Spirochaetaceae</taxon>
        <taxon>Candidatus Haliotispira</taxon>
    </lineage>
</organism>
<dbReference type="Pfam" id="PF01936">
    <property type="entry name" value="NYN"/>
    <property type="match status" value="1"/>
</dbReference>
<dbReference type="InterPro" id="IPR021139">
    <property type="entry name" value="NYN"/>
</dbReference>
<reference evidence="2 3" key="1">
    <citation type="submission" date="2023-04" db="EMBL/GenBank/DDBJ databases">
        <title>Spirochaete genome identified in red abalone sample constitutes a novel genus.</title>
        <authorList>
            <person name="Sharma S.P."/>
            <person name="Purcell C.M."/>
            <person name="Hyde J.R."/>
            <person name="Severin A.J."/>
        </authorList>
    </citation>
    <scope>NUCLEOTIDE SEQUENCE [LARGE SCALE GENOMIC DNA]</scope>
    <source>
        <strain evidence="2 3">SP-2023</strain>
    </source>
</reference>
<gene>
    <name evidence="2" type="ORF">P0082_11655</name>
</gene>
<evidence type="ECO:0000313" key="2">
    <source>
        <dbReference type="EMBL" id="WGK69121.1"/>
    </source>
</evidence>
<dbReference type="Gene3D" id="3.40.50.1010">
    <property type="entry name" value="5'-nuclease"/>
    <property type="match status" value="1"/>
</dbReference>
<dbReference type="Proteomes" id="UP001228690">
    <property type="component" value="Chromosome"/>
</dbReference>
<dbReference type="CDD" id="cd18722">
    <property type="entry name" value="PIN_NicB-like"/>
    <property type="match status" value="1"/>
</dbReference>
<protein>
    <submittedName>
        <fullName evidence="2">NYN domain-containing protein</fullName>
    </submittedName>
</protein>
<keyword evidence="3" id="KW-1185">Reference proteome</keyword>
<dbReference type="EMBL" id="CP123443">
    <property type="protein sequence ID" value="WGK69121.1"/>
    <property type="molecule type" value="Genomic_DNA"/>
</dbReference>
<proteinExistence type="predicted"/>
<feature type="domain" description="NYN" evidence="1">
    <location>
        <begin position="13"/>
        <end position="194"/>
    </location>
</feature>
<evidence type="ECO:0000313" key="3">
    <source>
        <dbReference type="Proteomes" id="UP001228690"/>
    </source>
</evidence>